<comment type="caution">
    <text evidence="1">The sequence shown here is derived from an EMBL/GenBank/DDBJ whole genome shotgun (WGS) entry which is preliminary data.</text>
</comment>
<sequence length="149" mass="16884">MFKTYTHAELGPAAVFGDASTHHWQFVELEVHHPWFYFELVRDYGDDIVGSMLMIPTVPILQQMLLELDERSWFAQAHLMSPSYLTGKPNWIMEPLVEVSLVQDDSGTIDGCIYRVESGACYSIQHMASGSNLRGTELIFSAERDLRSG</sequence>
<gene>
    <name evidence="1" type="ORF">C5U62_07565</name>
</gene>
<proteinExistence type="predicted"/>
<evidence type="ECO:0000313" key="2">
    <source>
        <dbReference type="Proteomes" id="UP000244178"/>
    </source>
</evidence>
<protein>
    <submittedName>
        <fullName evidence="1">Uncharacterized protein</fullName>
    </submittedName>
</protein>
<reference evidence="1 2" key="1">
    <citation type="submission" date="2018-03" db="EMBL/GenBank/DDBJ databases">
        <title>Draft genome sequence of the plant growth promoting rhizobacterium Pseudomonas protegens strain BNJ-SS-45 isolated from wheat (Triticum aestivum) rhizosphere.</title>
        <authorList>
            <person name="Bajpai A."/>
            <person name="Shende K."/>
            <person name="Meena N."/>
            <person name="Upadhyayula S.R."/>
            <person name="Suravajhala P."/>
            <person name="Medicherla K.M."/>
            <person name="Johri B.N."/>
        </authorList>
    </citation>
    <scope>NUCLEOTIDE SEQUENCE [LARGE SCALE GENOMIC DNA]</scope>
    <source>
        <strain evidence="1 2">BNJ-SS-45</strain>
    </source>
</reference>
<evidence type="ECO:0000313" key="1">
    <source>
        <dbReference type="EMBL" id="PUA45343.1"/>
    </source>
</evidence>
<name>A0A2T6GMG2_9PSED</name>
<organism evidence="1 2">
    <name type="scientific">Pseudomonas protegens</name>
    <dbReference type="NCBI Taxonomy" id="380021"/>
    <lineage>
        <taxon>Bacteria</taxon>
        <taxon>Pseudomonadati</taxon>
        <taxon>Pseudomonadota</taxon>
        <taxon>Gammaproteobacteria</taxon>
        <taxon>Pseudomonadales</taxon>
        <taxon>Pseudomonadaceae</taxon>
        <taxon>Pseudomonas</taxon>
    </lineage>
</organism>
<accession>A0A2T6GMG2</accession>
<dbReference type="EMBL" id="PYJM01000002">
    <property type="protein sequence ID" value="PUA45343.1"/>
    <property type="molecule type" value="Genomic_DNA"/>
</dbReference>
<dbReference type="AlphaFoldDB" id="A0A2T6GMG2"/>
<dbReference type="Proteomes" id="UP000244178">
    <property type="component" value="Unassembled WGS sequence"/>
</dbReference>